<evidence type="ECO:0000313" key="8">
    <source>
        <dbReference type="EMBL" id="RFU17451.1"/>
    </source>
</evidence>
<dbReference type="Pfam" id="PF08340">
    <property type="entry name" value="YicC-like_C"/>
    <property type="match status" value="1"/>
</dbReference>
<dbReference type="EMBL" id="QVQT01000002">
    <property type="protein sequence ID" value="RFU17451.1"/>
    <property type="molecule type" value="Genomic_DNA"/>
</dbReference>
<dbReference type="AlphaFoldDB" id="A0A372IRQ2"/>
<feature type="domain" description="Endoribonuclease YicC-like N-terminal" evidence="6">
    <location>
        <begin position="8"/>
        <end position="163"/>
    </location>
</feature>
<evidence type="ECO:0000256" key="1">
    <source>
        <dbReference type="ARBA" id="ARBA00001968"/>
    </source>
</evidence>
<accession>A0A372IRQ2</accession>
<comment type="cofactor">
    <cofactor evidence="1">
        <name>a divalent metal cation</name>
        <dbReference type="ChEBI" id="CHEBI:60240"/>
    </cofactor>
</comment>
<keyword evidence="2" id="KW-0540">Nuclease</keyword>
<reference evidence="8 9" key="1">
    <citation type="submission" date="2018-08" db="EMBL/GenBank/DDBJ databases">
        <title>Acidipila sp. 4G-K13, an acidobacterium isolated from forest soil.</title>
        <authorList>
            <person name="Gao Z.-H."/>
            <person name="Qiu L.-H."/>
        </authorList>
    </citation>
    <scope>NUCLEOTIDE SEQUENCE [LARGE SCALE GENOMIC DNA]</scope>
    <source>
        <strain evidence="8 9">4G-K13</strain>
    </source>
</reference>
<gene>
    <name evidence="8" type="ORF">D0Y96_04660</name>
</gene>
<evidence type="ECO:0000256" key="5">
    <source>
        <dbReference type="ARBA" id="ARBA00035648"/>
    </source>
</evidence>
<dbReference type="Proteomes" id="UP000264702">
    <property type="component" value="Unassembled WGS sequence"/>
</dbReference>
<evidence type="ECO:0000259" key="7">
    <source>
        <dbReference type="Pfam" id="PF08340"/>
    </source>
</evidence>
<dbReference type="GO" id="GO:0004521">
    <property type="term" value="F:RNA endonuclease activity"/>
    <property type="evidence" value="ECO:0007669"/>
    <property type="project" value="InterPro"/>
</dbReference>
<dbReference type="PANTHER" id="PTHR30636">
    <property type="entry name" value="UPF0701 PROTEIN YICC"/>
    <property type="match status" value="1"/>
</dbReference>
<dbReference type="GO" id="GO:0016787">
    <property type="term" value="F:hydrolase activity"/>
    <property type="evidence" value="ECO:0007669"/>
    <property type="project" value="UniProtKB-KW"/>
</dbReference>
<evidence type="ECO:0000313" key="9">
    <source>
        <dbReference type="Proteomes" id="UP000264702"/>
    </source>
</evidence>
<comment type="caution">
    <text evidence="8">The sequence shown here is derived from an EMBL/GenBank/DDBJ whole genome shotgun (WGS) entry which is preliminary data.</text>
</comment>
<proteinExistence type="inferred from homology"/>
<feature type="domain" description="Endoribonuclease YicC-like C-terminal" evidence="7">
    <location>
        <begin position="181"/>
        <end position="303"/>
    </location>
</feature>
<keyword evidence="3" id="KW-0255">Endonuclease</keyword>
<evidence type="ECO:0000256" key="3">
    <source>
        <dbReference type="ARBA" id="ARBA00022759"/>
    </source>
</evidence>
<name>A0A372IRQ2_9BACT</name>
<dbReference type="NCBIfam" id="TIGR00255">
    <property type="entry name" value="YicC/YloC family endoribonuclease"/>
    <property type="match status" value="1"/>
</dbReference>
<evidence type="ECO:0000259" key="6">
    <source>
        <dbReference type="Pfam" id="PF03755"/>
    </source>
</evidence>
<dbReference type="PANTHER" id="PTHR30636:SF3">
    <property type="entry name" value="UPF0701 PROTEIN YICC"/>
    <property type="match status" value="1"/>
</dbReference>
<dbReference type="InterPro" id="IPR013551">
    <property type="entry name" value="YicC-like_C"/>
</dbReference>
<keyword evidence="4" id="KW-0378">Hydrolase</keyword>
<evidence type="ECO:0000256" key="2">
    <source>
        <dbReference type="ARBA" id="ARBA00022722"/>
    </source>
</evidence>
<dbReference type="Pfam" id="PF03755">
    <property type="entry name" value="YicC-like_N"/>
    <property type="match status" value="1"/>
</dbReference>
<keyword evidence="9" id="KW-1185">Reference proteome</keyword>
<organism evidence="8 9">
    <name type="scientific">Paracidobacterium acidisoli</name>
    <dbReference type="NCBI Taxonomy" id="2303751"/>
    <lineage>
        <taxon>Bacteria</taxon>
        <taxon>Pseudomonadati</taxon>
        <taxon>Acidobacteriota</taxon>
        <taxon>Terriglobia</taxon>
        <taxon>Terriglobales</taxon>
        <taxon>Acidobacteriaceae</taxon>
        <taxon>Paracidobacterium</taxon>
    </lineage>
</organism>
<dbReference type="InterPro" id="IPR005229">
    <property type="entry name" value="YicC/YloC-like"/>
</dbReference>
<sequence length="303" mass="33533">MTTAAKTVHSMTGYARIAGRVTETLGFSLSLKSVNHRFLDLHMRMPGGTDALEMKLRRALKEKLIRGHVEVTLSLDRSQKAEASYDAALVAGYIAAFRTAAKEHGLREEPDLNVIFRLPGVLTGDSRNSEEEMQTMEKAVLPEIDGLVDALNAMRGQEGGVLAVDLHGGMDRLLVHVEEVAKLRENVQQAYLDRIQTRLQAVLNSSLDQDRLLQEVALLVEKSDVEEEVTRLRTHIDHFHGLLHAGGEVGKRLDFLLQEMNREANTLLSKTGGVAGNGPRITETGLAMKSEIEKAREQVQNLE</sequence>
<evidence type="ECO:0000256" key="4">
    <source>
        <dbReference type="ARBA" id="ARBA00022801"/>
    </source>
</evidence>
<dbReference type="InterPro" id="IPR013527">
    <property type="entry name" value="YicC-like_N"/>
</dbReference>
<dbReference type="OrthoDB" id="9771229at2"/>
<protein>
    <submittedName>
        <fullName evidence="8">YicC family protein</fullName>
    </submittedName>
</protein>
<comment type="similarity">
    <text evidence="5">Belongs to the YicC/YloC family.</text>
</comment>
<dbReference type="RefSeq" id="WP_117298199.1">
    <property type="nucleotide sequence ID" value="NZ_QVQT02000002.1"/>
</dbReference>